<dbReference type="SMART" id="SM00382">
    <property type="entry name" value="AAA"/>
    <property type="match status" value="1"/>
</dbReference>
<dbReference type="GO" id="GO:0016887">
    <property type="term" value="F:ATP hydrolysis activity"/>
    <property type="evidence" value="ECO:0007669"/>
    <property type="project" value="InterPro"/>
</dbReference>
<dbReference type="InterPro" id="IPR050773">
    <property type="entry name" value="CbxX/CfxQ_RuBisCO_ESX"/>
</dbReference>
<organism evidence="5 6">
    <name type="scientific">Nocardioides humilatus</name>
    <dbReference type="NCBI Taxonomy" id="2607660"/>
    <lineage>
        <taxon>Bacteria</taxon>
        <taxon>Bacillati</taxon>
        <taxon>Actinomycetota</taxon>
        <taxon>Actinomycetes</taxon>
        <taxon>Propionibacteriales</taxon>
        <taxon>Nocardioidaceae</taxon>
        <taxon>Nocardioides</taxon>
    </lineage>
</organism>
<dbReference type="PANTHER" id="PTHR43392:SF2">
    <property type="entry name" value="AAA-TYPE ATPASE FAMILY PROTEIN _ ANKYRIN REPEAT FAMILY PROTEIN"/>
    <property type="match status" value="1"/>
</dbReference>
<dbReference type="Gene3D" id="1.10.8.60">
    <property type="match status" value="1"/>
</dbReference>
<dbReference type="InterPro" id="IPR041627">
    <property type="entry name" value="AAA_lid_6"/>
</dbReference>
<dbReference type="AlphaFoldDB" id="A0A5B1LNR5"/>
<dbReference type="Gene3D" id="3.40.50.300">
    <property type="entry name" value="P-loop containing nucleotide triphosphate hydrolases"/>
    <property type="match status" value="1"/>
</dbReference>
<evidence type="ECO:0000256" key="2">
    <source>
        <dbReference type="ARBA" id="ARBA00022741"/>
    </source>
</evidence>
<dbReference type="SUPFAM" id="SSF52540">
    <property type="entry name" value="P-loop containing nucleoside triphosphate hydrolases"/>
    <property type="match status" value="1"/>
</dbReference>
<accession>A0A5B1LNR5</accession>
<protein>
    <submittedName>
        <fullName evidence="5">AAA family ATPase</fullName>
    </submittedName>
</protein>
<dbReference type="PRINTS" id="PR00819">
    <property type="entry name" value="CBXCFQXSUPER"/>
</dbReference>
<evidence type="ECO:0000313" key="6">
    <source>
        <dbReference type="Proteomes" id="UP000325003"/>
    </source>
</evidence>
<dbReference type="PANTHER" id="PTHR43392">
    <property type="entry name" value="AAA-TYPE ATPASE FAMILY PROTEIN / ANKYRIN REPEAT FAMILY PROTEIN"/>
    <property type="match status" value="1"/>
</dbReference>
<dbReference type="InterPro" id="IPR003593">
    <property type="entry name" value="AAA+_ATPase"/>
</dbReference>
<comment type="similarity">
    <text evidence="1">Belongs to the CbxX/CfxQ family.</text>
</comment>
<keyword evidence="6" id="KW-1185">Reference proteome</keyword>
<reference evidence="5 6" key="2">
    <citation type="submission" date="2019-09" db="EMBL/GenBank/DDBJ databases">
        <authorList>
            <person name="Jin C."/>
        </authorList>
    </citation>
    <scope>NUCLEOTIDE SEQUENCE [LARGE SCALE GENOMIC DNA]</scope>
    <source>
        <strain evidence="5 6">BN130099</strain>
    </source>
</reference>
<dbReference type="CDD" id="cd00009">
    <property type="entry name" value="AAA"/>
    <property type="match status" value="1"/>
</dbReference>
<name>A0A5B1LNR5_9ACTN</name>
<dbReference type="FunFam" id="3.40.50.300:FF:000216">
    <property type="entry name" value="Type VII secretion ATPase EccA"/>
    <property type="match status" value="1"/>
</dbReference>
<evidence type="ECO:0000259" key="4">
    <source>
        <dbReference type="SMART" id="SM00382"/>
    </source>
</evidence>
<dbReference type="Pfam" id="PF00004">
    <property type="entry name" value="AAA"/>
    <property type="match status" value="1"/>
</dbReference>
<evidence type="ECO:0000256" key="3">
    <source>
        <dbReference type="ARBA" id="ARBA00022840"/>
    </source>
</evidence>
<dbReference type="Proteomes" id="UP000325003">
    <property type="component" value="Unassembled WGS sequence"/>
</dbReference>
<feature type="domain" description="AAA+ ATPase" evidence="4">
    <location>
        <begin position="440"/>
        <end position="579"/>
    </location>
</feature>
<keyword evidence="2" id="KW-0547">Nucleotide-binding</keyword>
<evidence type="ECO:0000256" key="1">
    <source>
        <dbReference type="ARBA" id="ARBA00010378"/>
    </source>
</evidence>
<comment type="caution">
    <text evidence="5">The sequence shown here is derived from an EMBL/GenBank/DDBJ whole genome shotgun (WGS) entry which is preliminary data.</text>
</comment>
<gene>
    <name evidence="5" type="ORF">F0U44_02970</name>
</gene>
<keyword evidence="3" id="KW-0067">ATP-binding</keyword>
<dbReference type="EMBL" id="VUJV01000001">
    <property type="protein sequence ID" value="KAA1421289.1"/>
    <property type="molecule type" value="Genomic_DNA"/>
</dbReference>
<dbReference type="RefSeq" id="WP_149726749.1">
    <property type="nucleotide sequence ID" value="NZ_VUJV01000001.1"/>
</dbReference>
<evidence type="ECO:0000313" key="5">
    <source>
        <dbReference type="EMBL" id="KAA1421289.1"/>
    </source>
</evidence>
<proteinExistence type="inferred from homology"/>
<dbReference type="GO" id="GO:0005524">
    <property type="term" value="F:ATP binding"/>
    <property type="evidence" value="ECO:0007669"/>
    <property type="project" value="UniProtKB-KW"/>
</dbReference>
<dbReference type="InterPro" id="IPR003959">
    <property type="entry name" value="ATPase_AAA_core"/>
</dbReference>
<dbReference type="InterPro" id="IPR000641">
    <property type="entry name" value="CbxX/CfxQ"/>
</dbReference>
<sequence>MAQLPHHLAPLVSGRPHLDVIGMADPWPLPDGWLEETQQRIRELVEGYRPAWDTGDQGADWRSDAPTGTFLTWAMLSYLPSALPVWAGSYPFLGDTLLKPWLPDSYATPTGRFSAFTNGTDLWFLNVVKRAMATQDTTAVSDALRFTRDLALLFADVPVFGQRPVTLAAVIDRVLADPALVEAHLRYPTAVAAWRDLLDAEDLSQWPEAEGWRGLLAWALAGFDAAHARLSAALGADLGTADDAIAAMAATNGASLPEAFAVATTEERARSVTQTIHQLTSSSHDAADWRRRHRAWLRRGLRSGEQDAARLWVATSWQVSYLCAWLSDSTKSSSCPDLLGFVSDVEELFDPMEPIRNTHADRLGSLPPPTAGGAALAEAGGTSGGVAGPGVVVQPDEGDPMADLDRLIGLEAAKQQVRGLVAERRAEALRREAGMPAADRSHHLVFVGNPGTAKTTVARIVARIYHDLGLLSEGHLVEVGRADLIAEYIGQTAPRVTEVVDRATGGVLFIDEAYALVPRDSARDFGHEAVATLLKLMEDRRDDLIVVAAGYPAEMASFLDSNPGLRSRFPTVISFPDYDTDELTRIFSLLLATAGFTAGPGLLESFAALVPSPRPAGFGNGRWARNVFEDAVTRQALRITADGARPTSEDVRTLLVGDLPSAPPPSTPTGTGLYL</sequence>
<dbReference type="InterPro" id="IPR027417">
    <property type="entry name" value="P-loop_NTPase"/>
</dbReference>
<dbReference type="Pfam" id="PF17866">
    <property type="entry name" value="AAA_lid_6"/>
    <property type="match status" value="1"/>
</dbReference>
<reference evidence="5 6" key="1">
    <citation type="submission" date="2019-09" db="EMBL/GenBank/DDBJ databases">
        <title>Nocardioides panacisoli sp. nov., isolated from the soil of a ginseng field.</title>
        <authorList>
            <person name="Cho C."/>
        </authorList>
    </citation>
    <scope>NUCLEOTIDE SEQUENCE [LARGE SCALE GENOMIC DNA]</scope>
    <source>
        <strain evidence="5 6">BN130099</strain>
    </source>
</reference>